<reference evidence="1" key="1">
    <citation type="submission" date="2019-08" db="EMBL/GenBank/DDBJ databases">
        <authorList>
            <person name="Kucharzyk K."/>
            <person name="Murdoch R.W."/>
            <person name="Higgins S."/>
            <person name="Loffler F."/>
        </authorList>
    </citation>
    <scope>NUCLEOTIDE SEQUENCE</scope>
</reference>
<proteinExistence type="predicted"/>
<comment type="caution">
    <text evidence="1">The sequence shown here is derived from an EMBL/GenBank/DDBJ whole genome shotgun (WGS) entry which is preliminary data.</text>
</comment>
<gene>
    <name evidence="1" type="ORF">SDC9_110079</name>
</gene>
<dbReference type="EMBL" id="VSSQ01019274">
    <property type="protein sequence ID" value="MPM63199.1"/>
    <property type="molecule type" value="Genomic_DNA"/>
</dbReference>
<dbReference type="AlphaFoldDB" id="A0A645BCI8"/>
<evidence type="ECO:0000313" key="1">
    <source>
        <dbReference type="EMBL" id="MPM63199.1"/>
    </source>
</evidence>
<accession>A0A645BCI8</accession>
<name>A0A645BCI8_9ZZZZ</name>
<protein>
    <submittedName>
        <fullName evidence="1">Uncharacterized protein</fullName>
    </submittedName>
</protein>
<sequence length="49" mass="5596">MFFFVKRRDGAGFGHRGDAVRLAHPVEVVEQSRMGRRPADTQPREGEEL</sequence>
<organism evidence="1">
    <name type="scientific">bioreactor metagenome</name>
    <dbReference type="NCBI Taxonomy" id="1076179"/>
    <lineage>
        <taxon>unclassified sequences</taxon>
        <taxon>metagenomes</taxon>
        <taxon>ecological metagenomes</taxon>
    </lineage>
</organism>